<feature type="domain" description="Rhamnogalacturonan I lyase beta-sheet" evidence="3">
    <location>
        <begin position="30"/>
        <end position="121"/>
    </location>
</feature>
<dbReference type="NCBIfam" id="TIGR02601">
    <property type="entry name" value="autotrns_rpt"/>
    <property type="match status" value="4"/>
</dbReference>
<name>A0A178IIK5_9BACT</name>
<evidence type="ECO:0000259" key="3">
    <source>
        <dbReference type="Pfam" id="PF18370"/>
    </source>
</evidence>
<evidence type="ECO:0000313" key="5">
    <source>
        <dbReference type="EMBL" id="OAM89067.1"/>
    </source>
</evidence>
<dbReference type="STRING" id="1184151.AW736_15070"/>
<organism evidence="5 6">
    <name type="scientific">Termitidicoccus mucosus</name>
    <dbReference type="NCBI Taxonomy" id="1184151"/>
    <lineage>
        <taxon>Bacteria</taxon>
        <taxon>Pseudomonadati</taxon>
        <taxon>Verrucomicrobiota</taxon>
        <taxon>Opitutia</taxon>
        <taxon>Opitutales</taxon>
        <taxon>Opitutaceae</taxon>
        <taxon>Termitidicoccus</taxon>
    </lineage>
</organism>
<dbReference type="Pfam" id="PF18370">
    <property type="entry name" value="RGI_lyase"/>
    <property type="match status" value="1"/>
</dbReference>
<dbReference type="InterPro" id="IPR041624">
    <property type="entry name" value="RGI_lyase"/>
</dbReference>
<dbReference type="SUPFAM" id="SSF69318">
    <property type="entry name" value="Integrin alpha N-terminal domain"/>
    <property type="match status" value="1"/>
</dbReference>
<comment type="caution">
    <text evidence="5">The sequence shown here is derived from an EMBL/GenBank/DDBJ whole genome shotgun (WGS) entry which is preliminary data.</text>
</comment>
<dbReference type="EMBL" id="LRRQ01000107">
    <property type="protein sequence ID" value="OAM89067.1"/>
    <property type="molecule type" value="Genomic_DNA"/>
</dbReference>
<dbReference type="PROSITE" id="PS51257">
    <property type="entry name" value="PROKAR_LIPOPROTEIN"/>
    <property type="match status" value="1"/>
</dbReference>
<dbReference type="Gene3D" id="2.60.40.10">
    <property type="entry name" value="Immunoglobulins"/>
    <property type="match status" value="1"/>
</dbReference>
<feature type="domain" description="Rhamnogalacturonan lyase family 11 C-terminal" evidence="4">
    <location>
        <begin position="146"/>
        <end position="639"/>
    </location>
</feature>
<dbReference type="SUPFAM" id="SSF51126">
    <property type="entry name" value="Pectin lyase-like"/>
    <property type="match status" value="3"/>
</dbReference>
<feature type="chain" id="PRO_5008088924" evidence="2">
    <location>
        <begin position="29"/>
        <end position="1415"/>
    </location>
</feature>
<evidence type="ECO:0000313" key="6">
    <source>
        <dbReference type="Proteomes" id="UP000078486"/>
    </source>
</evidence>
<evidence type="ECO:0000256" key="2">
    <source>
        <dbReference type="SAM" id="SignalP"/>
    </source>
</evidence>
<proteinExistence type="predicted"/>
<dbReference type="InterPro" id="IPR011050">
    <property type="entry name" value="Pectin_lyase_fold/virulence"/>
</dbReference>
<accession>A0A178IIK5</accession>
<dbReference type="InterPro" id="IPR013425">
    <property type="entry name" value="Autotrns_rpt"/>
</dbReference>
<reference evidence="5 6" key="1">
    <citation type="submission" date="2016-01" db="EMBL/GenBank/DDBJ databases">
        <title>High potential of lignocellulose degradation of a new Verrucomicrobia species.</title>
        <authorList>
            <person name="Wang Y."/>
            <person name="Shi Y."/>
            <person name="Qiu Z."/>
            <person name="Liu S."/>
            <person name="Yang H."/>
        </authorList>
    </citation>
    <scope>NUCLEOTIDE SEQUENCE [LARGE SCALE GENOMIC DNA]</scope>
    <source>
        <strain evidence="5 6">TSB47</strain>
    </source>
</reference>
<sequence>MSPINRKTLAYAAFALAACFCLPQQAVAQRQMEQLGRGLIAVRKSDTEVYVGWRMLGSDPEDIAFNLYRQLGAAGTPKKINTAPITATTDYSDKPGSSAFNDTITYHVRPVIGGVEQTAQAGAPFTLPASAPRRQYFTLPLRQDTGPDGPYTVKFCWVGDLDGDGEYDFVVDRHSSKNSDTDETNDEDAEGSSAYGQFLEAYKRDGTFLWRLSLGPNSKDARGASVISVGASDSVTVFDLDGDGRAEVVVRTANGVTGASADGAPTFSVTAPDNSAQFVSIIDGLTGTEKARAPIETTWNRYGPLTFRLGIAWLDGVRPSVVFYGMNRDRDKNSPTYLDHFYVFTAWNFRDGQLVRLWQLEQDQRVLPGAESHSLRIADVDNDGRDEICEIGHVIDHDGTQLFRVPGVSHGDRYHITDIDPDHPGLETYVIQQNNSAMLATALYEAGTGRYLKKWYAGSVCDVGRGLAADLTPDSRGYEMFSTQRGVFSAKGDPLYDKEVWPSEGLWWDSDLAREFIGGISTYGKNPIIEKFNPATGNSDRVYVGGKNLYSVGGDYSNIAGSGGRPAFWGDILGDWREEIVLVKSDCTELRILTTTSPATNRLRTLMHNPQYRAQTTTKGYVQGSYVDYYLGYAMPPPAPPPMTPAALTWSGSASADWSAGGAQNWLRDAVTPGATPAPAAYADGQSVLFDLSGASQAPIVLAGNLAPQSVAVYSPHNYTFTGAGKITGAATLTKAGAGSLTLENTHDYFGKTTVWDGALVVNGALSNSPVEVWGGVWGGAAAEGKTGGRLEGSGTISQSVTINENGALSPGTASATGTLAFHAGLATVDRSVLILDTAGTPAGANDRVAVTGAVTLSDLTTIIVRNVASPGTPLSPGNYPLITCSGGTITADLSKISIQTPKGTPFIASIQDGALTLTVPTLRAPATVTWIGGANSDIWDIASSPNWTQGAAAEVFVPGDAIIFDDAGAAHPAVTLDGELSVAALTVTGTADYTLSGAGFISGAGGLNKSGAGTLTLATANTHTGATTITGGVLAVTAIGDAGEPGPLGASSSAAANLVLNGGTLRLDAPANTNRCLTLGVDGACIHVSNTTDYLQISGTLTGPGALHKTGPGLLTLASANTHEGGVVIEEGRLLLAGVIANSGGIGSGTVTLKGGALAMSDKRGSEHAAWPVHVPAGAAARLEADGRCVLDGALTGSGTLDYRTPYVRSDIAGDWSAFAGRLNIIAASGGGEFRLNNAAGLPAAMLHLAASASAYYIKSVPSSGVTVPLGALSGEPGSELSGGPTSGRTLRWQIGAKGGDTVFAGAIANGSGYAALEKVGPGALTLTGTSTYTRETTVIAGALIVDGALGATAVTVKSDATIGGAGALGGSLTLENGARWQLPSEPDSGLAITGAVTLSGTVTVVPPPFFENI</sequence>
<dbReference type="Proteomes" id="UP000078486">
    <property type="component" value="Unassembled WGS sequence"/>
</dbReference>
<dbReference type="InterPro" id="IPR028994">
    <property type="entry name" value="Integrin_alpha_N"/>
</dbReference>
<feature type="non-terminal residue" evidence="5">
    <location>
        <position position="1415"/>
    </location>
</feature>
<dbReference type="Pfam" id="PF12951">
    <property type="entry name" value="PATR"/>
    <property type="match status" value="4"/>
</dbReference>
<dbReference type="Pfam" id="PF21348">
    <property type="entry name" value="RGL11_C"/>
    <property type="match status" value="1"/>
</dbReference>
<dbReference type="RefSeq" id="WP_334319417.1">
    <property type="nucleotide sequence ID" value="NZ_KV441840.1"/>
</dbReference>
<gene>
    <name evidence="5" type="ORF">AW736_15070</name>
</gene>
<dbReference type="InterPro" id="IPR049366">
    <property type="entry name" value="RGL11_C"/>
</dbReference>
<feature type="signal peptide" evidence="2">
    <location>
        <begin position="1"/>
        <end position="28"/>
    </location>
</feature>
<evidence type="ECO:0000256" key="1">
    <source>
        <dbReference type="ARBA" id="ARBA00022729"/>
    </source>
</evidence>
<dbReference type="InterPro" id="IPR034641">
    <property type="entry name" value="RGL11"/>
</dbReference>
<protein>
    <submittedName>
        <fullName evidence="5">Uncharacterized protein</fullName>
    </submittedName>
</protein>
<dbReference type="PANTHER" id="PTHR43118">
    <property type="entry name" value="RHAMNOGALACTURONAN LYASE (EUROFUNG)"/>
    <property type="match status" value="1"/>
</dbReference>
<keyword evidence="6" id="KW-1185">Reference proteome</keyword>
<evidence type="ECO:0000259" key="4">
    <source>
        <dbReference type="Pfam" id="PF21348"/>
    </source>
</evidence>
<dbReference type="InterPro" id="IPR013783">
    <property type="entry name" value="Ig-like_fold"/>
</dbReference>
<dbReference type="PANTHER" id="PTHR43118:SF1">
    <property type="entry name" value="RHAMNOGALACTURONAN LYASE (EUROFUNG)"/>
    <property type="match status" value="1"/>
</dbReference>
<keyword evidence="1 2" id="KW-0732">Signal</keyword>